<dbReference type="KEGG" id="marh:Mia14_0404"/>
<protein>
    <submittedName>
        <fullName evidence="1">Uncharacterized protein</fullName>
    </submittedName>
</protein>
<dbReference type="AlphaFoldDB" id="A0A218NMN0"/>
<name>A0A218NMN0_9ARCH</name>
<dbReference type="EMBL" id="CP019964">
    <property type="protein sequence ID" value="ASI13724.1"/>
    <property type="molecule type" value="Genomic_DNA"/>
</dbReference>
<reference evidence="1 2" key="1">
    <citation type="journal article" date="2017" name="Nat. Commun.">
        <title>'ARMAN' archaea depend on association with euryarchaeal host in culture and in situ.</title>
        <authorList>
            <person name="Golyshina O."/>
            <person name="Toshchakov S."/>
            <person name="Makarova K."/>
            <person name="Gavrilov S."/>
            <person name="Korzhenkov A."/>
            <person name="La Cono V."/>
            <person name="Arcadi E."/>
            <person name="Nechitaylo T."/>
            <person name="Ferrer M."/>
            <person name="Kublanov I."/>
            <person name="Wolf Y."/>
            <person name="Yakimov M."/>
            <person name="Golyshin P."/>
            <person name="Slesarev A."/>
            <person name="Kozyavkin S."/>
        </authorList>
    </citation>
    <scope>NUCLEOTIDE SEQUENCE [LARGE SCALE GENOMIC DNA]</scope>
    <source>
        <strain evidence="1 2">Mia14</strain>
    </source>
</reference>
<proteinExistence type="predicted"/>
<accession>A0A218NMN0</accession>
<keyword evidence="2" id="KW-1185">Reference proteome</keyword>
<organism evidence="1 2">
    <name type="scientific">Candidatus Mancarchaeum acidiphilum</name>
    <dbReference type="NCBI Taxonomy" id="1920749"/>
    <lineage>
        <taxon>Archaea</taxon>
        <taxon>Candidatus Micrarchaeota</taxon>
        <taxon>Candidatus Mancarchaeum</taxon>
    </lineage>
</organism>
<evidence type="ECO:0000313" key="1">
    <source>
        <dbReference type="EMBL" id="ASI13724.1"/>
    </source>
</evidence>
<evidence type="ECO:0000313" key="2">
    <source>
        <dbReference type="Proteomes" id="UP000197679"/>
    </source>
</evidence>
<dbReference type="Proteomes" id="UP000197679">
    <property type="component" value="Chromosome"/>
</dbReference>
<sequence length="71" mass="8107">MNEFPYIFALPISGIRFGSFGIPPEFVPRLLWIGKLLIKIGTPNKDQFLDEMSYLSVLLPRYTSLVFEGLV</sequence>
<gene>
    <name evidence="1" type="ORF">Mia14_0404</name>
</gene>